<gene>
    <name evidence="4" type="ORF">A4A58_01100</name>
</gene>
<dbReference type="PANTHER" id="PTHR46797">
    <property type="entry name" value="HTH-TYPE TRANSCRIPTIONAL REGULATOR"/>
    <property type="match status" value="1"/>
</dbReference>
<dbReference type="CDD" id="cd02209">
    <property type="entry name" value="cupin_XRE_C"/>
    <property type="match status" value="1"/>
</dbReference>
<proteinExistence type="predicted"/>
<name>A0A164APF3_9BRAD</name>
<keyword evidence="5" id="KW-1185">Reference proteome</keyword>
<organism evidence="4 5">
    <name type="scientific">Tardiphaga robiniae</name>
    <dbReference type="NCBI Taxonomy" id="943830"/>
    <lineage>
        <taxon>Bacteria</taxon>
        <taxon>Pseudomonadati</taxon>
        <taxon>Pseudomonadota</taxon>
        <taxon>Alphaproteobacteria</taxon>
        <taxon>Hyphomicrobiales</taxon>
        <taxon>Nitrobacteraceae</taxon>
        <taxon>Tardiphaga</taxon>
    </lineage>
</organism>
<dbReference type="Gene3D" id="2.60.120.10">
    <property type="entry name" value="Jelly Rolls"/>
    <property type="match status" value="1"/>
</dbReference>
<dbReference type="InterPro" id="IPR013096">
    <property type="entry name" value="Cupin_2"/>
</dbReference>
<dbReference type="PROSITE" id="PS50943">
    <property type="entry name" value="HTH_CROC1"/>
    <property type="match status" value="1"/>
</dbReference>
<keyword evidence="1" id="KW-0238">DNA-binding</keyword>
<protein>
    <submittedName>
        <fullName evidence="4">XRE family transcriptional regulator</fullName>
    </submittedName>
</protein>
<dbReference type="InterPro" id="IPR010982">
    <property type="entry name" value="Lambda_DNA-bd_dom_sf"/>
</dbReference>
<dbReference type="InterPro" id="IPR050807">
    <property type="entry name" value="TransReg_Diox_bact_type"/>
</dbReference>
<reference evidence="4 5" key="1">
    <citation type="submission" date="2016-03" db="EMBL/GenBank/DDBJ databases">
        <title>Microsymbionts genomes from the relict species Vavilovia formosa (Stev.) Fed.</title>
        <authorList>
            <person name="Kopat V."/>
            <person name="Chirak E."/>
            <person name="Kimeklis A."/>
            <person name="Andronov E."/>
        </authorList>
    </citation>
    <scope>NUCLEOTIDE SEQUENCE [LARGE SCALE GENOMIC DNA]</scope>
    <source>
        <strain evidence="4 5">Vaf07</strain>
    </source>
</reference>
<dbReference type="SMART" id="SM00530">
    <property type="entry name" value="HTH_XRE"/>
    <property type="match status" value="1"/>
</dbReference>
<evidence type="ECO:0000313" key="5">
    <source>
        <dbReference type="Proteomes" id="UP000076574"/>
    </source>
</evidence>
<evidence type="ECO:0000256" key="2">
    <source>
        <dbReference type="SAM" id="MobiDB-lite"/>
    </source>
</evidence>
<accession>A0A164APF3</accession>
<dbReference type="Pfam" id="PF01381">
    <property type="entry name" value="HTH_3"/>
    <property type="match status" value="1"/>
</dbReference>
<evidence type="ECO:0000259" key="3">
    <source>
        <dbReference type="PROSITE" id="PS50943"/>
    </source>
</evidence>
<evidence type="ECO:0000256" key="1">
    <source>
        <dbReference type="ARBA" id="ARBA00023125"/>
    </source>
</evidence>
<dbReference type="Pfam" id="PF07883">
    <property type="entry name" value="Cupin_2"/>
    <property type="match status" value="1"/>
</dbReference>
<dbReference type="STRING" id="943830.A4A58_01100"/>
<dbReference type="InterPro" id="IPR001387">
    <property type="entry name" value="Cro/C1-type_HTH"/>
</dbReference>
<comment type="caution">
    <text evidence="4">The sequence shown here is derived from an EMBL/GenBank/DDBJ whole genome shotgun (WGS) entry which is preliminary data.</text>
</comment>
<dbReference type="PANTHER" id="PTHR46797:SF1">
    <property type="entry name" value="METHYLPHOSPHONATE SYNTHASE"/>
    <property type="match status" value="1"/>
</dbReference>
<feature type="region of interest" description="Disordered" evidence="2">
    <location>
        <begin position="1"/>
        <end position="33"/>
    </location>
</feature>
<dbReference type="GO" id="GO:0003700">
    <property type="term" value="F:DNA-binding transcription factor activity"/>
    <property type="evidence" value="ECO:0007669"/>
    <property type="project" value="TreeGrafter"/>
</dbReference>
<dbReference type="RefSeq" id="WP_068729027.1">
    <property type="nucleotide sequence ID" value="NZ_LVYV01000001.1"/>
</dbReference>
<dbReference type="SUPFAM" id="SSF47413">
    <property type="entry name" value="lambda repressor-like DNA-binding domains"/>
    <property type="match status" value="1"/>
</dbReference>
<dbReference type="InterPro" id="IPR011051">
    <property type="entry name" value="RmlC_Cupin_sf"/>
</dbReference>
<feature type="domain" description="HTH cro/C1-type" evidence="3">
    <location>
        <begin position="43"/>
        <end position="97"/>
    </location>
</feature>
<dbReference type="GO" id="GO:0003677">
    <property type="term" value="F:DNA binding"/>
    <property type="evidence" value="ECO:0007669"/>
    <property type="project" value="UniProtKB-KW"/>
</dbReference>
<dbReference type="Proteomes" id="UP000076574">
    <property type="component" value="Unassembled WGS sequence"/>
</dbReference>
<dbReference type="SUPFAM" id="SSF51182">
    <property type="entry name" value="RmlC-like cupins"/>
    <property type="match status" value="1"/>
</dbReference>
<dbReference type="Gene3D" id="1.10.260.40">
    <property type="entry name" value="lambda repressor-like DNA-binding domains"/>
    <property type="match status" value="1"/>
</dbReference>
<evidence type="ECO:0000313" key="4">
    <source>
        <dbReference type="EMBL" id="KZD25107.1"/>
    </source>
</evidence>
<dbReference type="AlphaFoldDB" id="A0A164APF3"/>
<dbReference type="EMBL" id="LVYV01000001">
    <property type="protein sequence ID" value="KZD25107.1"/>
    <property type="molecule type" value="Genomic_DNA"/>
</dbReference>
<dbReference type="InterPro" id="IPR014710">
    <property type="entry name" value="RmlC-like_jellyroll"/>
</dbReference>
<dbReference type="GO" id="GO:0005829">
    <property type="term" value="C:cytosol"/>
    <property type="evidence" value="ECO:0007669"/>
    <property type="project" value="TreeGrafter"/>
</dbReference>
<sequence>MKAKPKKTKSSPPARSKPEELRTGSNAPLEVGGSLESKIGNEVRQLRKELELTVAELSTSAGISTGMLSKIETGSISASLGTLNALSKALNVPISRFFRETEEERDCSFVKAGAGVKIERRGTKSGHHYQLLGQSIHGELGVEPYLITLNEDAEAYSNFRHAGVEMIYMLSGKVRYRHADQTYLMEPGDTLFFDAAARHGPEELVKAPMTYLSVIIYPRRS</sequence>
<dbReference type="CDD" id="cd00093">
    <property type="entry name" value="HTH_XRE"/>
    <property type="match status" value="1"/>
</dbReference>